<dbReference type="EMBL" id="BLKT01000003">
    <property type="protein sequence ID" value="GFG56356.1"/>
    <property type="molecule type" value="Genomic_DNA"/>
</dbReference>
<keyword evidence="2" id="KW-1185">Reference proteome</keyword>
<dbReference type="AlphaFoldDB" id="A0A7I9WGE1"/>
<evidence type="ECO:0000313" key="1">
    <source>
        <dbReference type="EMBL" id="GFG56356.1"/>
    </source>
</evidence>
<sequence length="59" mass="6213">MWGRRGGGSVAVVTDSTLQAQLDEVRALLARAKELFGEAPVAPPADIAPAPDAVQTWVR</sequence>
<name>A0A7I9WGE1_9MYCO</name>
<comment type="caution">
    <text evidence="1">The sequence shown here is derived from an EMBL/GenBank/DDBJ whole genome shotgun (WGS) entry which is preliminary data.</text>
</comment>
<gene>
    <name evidence="1" type="ORF">MMUR_04920</name>
</gene>
<accession>A0A7I9WGE1</accession>
<protein>
    <submittedName>
        <fullName evidence="1">Uncharacterized protein</fullName>
    </submittedName>
</protein>
<evidence type="ECO:0000313" key="2">
    <source>
        <dbReference type="Proteomes" id="UP000465241"/>
    </source>
</evidence>
<organism evidence="1 2">
    <name type="scientific">Mycolicibacterium murale</name>
    <dbReference type="NCBI Taxonomy" id="182220"/>
    <lineage>
        <taxon>Bacteria</taxon>
        <taxon>Bacillati</taxon>
        <taxon>Actinomycetota</taxon>
        <taxon>Actinomycetes</taxon>
        <taxon>Mycobacteriales</taxon>
        <taxon>Mycobacteriaceae</taxon>
        <taxon>Mycolicibacterium</taxon>
    </lineage>
</organism>
<proteinExistence type="predicted"/>
<dbReference type="Proteomes" id="UP000465241">
    <property type="component" value="Unassembled WGS sequence"/>
</dbReference>
<reference evidence="1 2" key="1">
    <citation type="journal article" date="2019" name="Emerg. Microbes Infect.">
        <title>Comprehensive subspecies identification of 175 nontuberculous mycobacteria species based on 7547 genomic profiles.</title>
        <authorList>
            <person name="Matsumoto Y."/>
            <person name="Kinjo T."/>
            <person name="Motooka D."/>
            <person name="Nabeya D."/>
            <person name="Jung N."/>
            <person name="Uechi K."/>
            <person name="Horii T."/>
            <person name="Iida T."/>
            <person name="Fujita J."/>
            <person name="Nakamura S."/>
        </authorList>
    </citation>
    <scope>NUCLEOTIDE SEQUENCE [LARGE SCALE GENOMIC DNA]</scope>
    <source>
        <strain evidence="1 2">JCM 13392</strain>
    </source>
</reference>